<comment type="cofactor">
    <cofactor evidence="3">
        <name>Mg(2+)</name>
        <dbReference type="ChEBI" id="CHEBI:18420"/>
    </cofactor>
</comment>
<feature type="domain" description="Flavoprotein" evidence="5">
    <location>
        <begin position="6"/>
        <end position="178"/>
    </location>
</feature>
<feature type="domain" description="DNA/pantothenate metabolism flavoprotein C-terminal" evidence="6">
    <location>
        <begin position="189"/>
        <end position="396"/>
    </location>
</feature>
<dbReference type="InterPro" id="IPR003382">
    <property type="entry name" value="Flavoprotein"/>
</dbReference>
<dbReference type="Pfam" id="PF02441">
    <property type="entry name" value="Flavoprotein"/>
    <property type="match status" value="1"/>
</dbReference>
<dbReference type="SUPFAM" id="SSF52507">
    <property type="entry name" value="Homo-oligomeric flavin-containing Cys decarboxylases, HFCD"/>
    <property type="match status" value="1"/>
</dbReference>
<feature type="binding site" evidence="3">
    <location>
        <begin position="308"/>
        <end position="311"/>
    </location>
    <ligand>
        <name>CTP</name>
        <dbReference type="ChEBI" id="CHEBI:37563"/>
    </ligand>
</feature>
<sequence>MQLDQKNVLLGICGGIAAYKTPDLVRKLTAHGANVRVVLTDSASHFVSALSLQAVSGNKVSAQLLDEEAEAGMGHIELARWADYFVVAPATANTIAKLCYGLADDLLSTLALATTAPLFIAPAMNQQMWAAPATTENMQTLKNRGAIVLGPAAGEQACGDVGYGRMLEPDDIADALADYAQTKALTPILNGLNIMITAGPTREAIDPVRYISNHSSGKMGFALAKAAQLLGAKVTLVAGPVSLPTPQNVVRHNVESAQEMLEVVHNDIAEQHIFIACAAVADYKLDNISEQKMKKQGDNLQLCLSQNPDILKSVAFLDKPPFTVGFAAETQDVESYAKSKLEKKKLNMIAANDVSNSDLGFNSDRNALIVLSKDSVISLEPKSKYLLALELLKLVKTEFNNR</sequence>
<comment type="catalytic activity">
    <reaction evidence="3 4">
        <text>(R)-4'-phosphopantothenate + L-cysteine + CTP = N-[(R)-4-phosphopantothenoyl]-L-cysteine + CMP + diphosphate + H(+)</text>
        <dbReference type="Rhea" id="RHEA:19397"/>
        <dbReference type="ChEBI" id="CHEBI:10986"/>
        <dbReference type="ChEBI" id="CHEBI:15378"/>
        <dbReference type="ChEBI" id="CHEBI:33019"/>
        <dbReference type="ChEBI" id="CHEBI:35235"/>
        <dbReference type="ChEBI" id="CHEBI:37563"/>
        <dbReference type="ChEBI" id="CHEBI:59458"/>
        <dbReference type="ChEBI" id="CHEBI:60377"/>
        <dbReference type="EC" id="6.3.2.5"/>
    </reaction>
</comment>
<gene>
    <name evidence="3 7" type="primary">coaBC</name>
    <name evidence="7" type="ORF">RM552_16350</name>
</gene>
<feature type="region of interest" description="Phosphopantothenoylcysteine decarboxylase" evidence="3">
    <location>
        <begin position="1"/>
        <end position="193"/>
    </location>
</feature>
<comment type="pathway">
    <text evidence="3 4">Cofactor biosynthesis; coenzyme A biosynthesis; CoA from (R)-pantothenate: step 2/5.</text>
</comment>
<dbReference type="SUPFAM" id="SSF102645">
    <property type="entry name" value="CoaB-like"/>
    <property type="match status" value="1"/>
</dbReference>
<dbReference type="EC" id="6.3.2.5" evidence="3"/>
<protein>
    <recommendedName>
        <fullName evidence="3">Coenzyme A biosynthesis bifunctional protein CoaBC</fullName>
    </recommendedName>
    <alternativeName>
        <fullName evidence="3">DNA/pantothenate metabolism flavoprotein</fullName>
    </alternativeName>
    <alternativeName>
        <fullName evidence="3">Phosphopantothenoylcysteine synthetase/decarboxylase</fullName>
        <shortName evidence="3">PPCS-PPCDC</shortName>
    </alternativeName>
    <domain>
        <recommendedName>
            <fullName evidence="3">Phosphopantothenoylcysteine decarboxylase</fullName>
            <shortName evidence="3">PPC decarboxylase</shortName>
            <shortName evidence="3">PPC-DC</shortName>
            <ecNumber evidence="3">4.1.1.36</ecNumber>
        </recommendedName>
        <alternativeName>
            <fullName evidence="3">CoaC</fullName>
        </alternativeName>
    </domain>
    <domain>
        <recommendedName>
            <fullName evidence="3">Phosphopantothenate--cysteine ligase</fullName>
            <ecNumber evidence="3">6.3.2.5</ecNumber>
        </recommendedName>
        <alternativeName>
            <fullName evidence="3">CoaB</fullName>
        </alternativeName>
        <alternativeName>
            <fullName evidence="3">Phosphopantothenoylcysteine synthetase</fullName>
            <shortName evidence="3">PPC synthetase</shortName>
            <shortName evidence="3">PPC-S</shortName>
        </alternativeName>
    </domain>
</protein>
<keyword evidence="2 3" id="KW-0456">Lyase</keyword>
<evidence type="ECO:0000256" key="1">
    <source>
        <dbReference type="ARBA" id="ARBA00022793"/>
    </source>
</evidence>
<name>A0ABU2ZUV5_9ALTE</name>
<feature type="binding site" evidence="3">
    <location>
        <position position="292"/>
    </location>
    <ligand>
        <name>CTP</name>
        <dbReference type="ChEBI" id="CHEBI:37563"/>
    </ligand>
</feature>
<dbReference type="PANTHER" id="PTHR14359">
    <property type="entry name" value="HOMO-OLIGOMERIC FLAVIN CONTAINING CYS DECARBOXYLASE FAMILY"/>
    <property type="match status" value="1"/>
</dbReference>
<evidence type="ECO:0000256" key="2">
    <source>
        <dbReference type="ARBA" id="ARBA00023239"/>
    </source>
</evidence>
<organism evidence="7 8">
    <name type="scientific">Glaciecola petra</name>
    <dbReference type="NCBI Taxonomy" id="3075602"/>
    <lineage>
        <taxon>Bacteria</taxon>
        <taxon>Pseudomonadati</taxon>
        <taxon>Pseudomonadota</taxon>
        <taxon>Gammaproteobacteria</taxon>
        <taxon>Alteromonadales</taxon>
        <taxon>Alteromonadaceae</taxon>
        <taxon>Glaciecola</taxon>
    </lineage>
</organism>
<feature type="active site" description="Proton donor" evidence="3">
    <location>
        <position position="158"/>
    </location>
</feature>
<dbReference type="InterPro" id="IPR035929">
    <property type="entry name" value="CoaB-like_sf"/>
</dbReference>
<evidence type="ECO:0000313" key="8">
    <source>
        <dbReference type="Proteomes" id="UP001253545"/>
    </source>
</evidence>
<feature type="binding site" evidence="3">
    <location>
        <position position="326"/>
    </location>
    <ligand>
        <name>CTP</name>
        <dbReference type="ChEBI" id="CHEBI:37563"/>
    </ligand>
</feature>
<keyword evidence="3 4" id="KW-0288">FMN</keyword>
<keyword evidence="3 4" id="KW-0436">Ligase</keyword>
<comment type="pathway">
    <text evidence="3 4">Cofactor biosynthesis; coenzyme A biosynthesis; CoA from (R)-pantothenate: step 3/5.</text>
</comment>
<evidence type="ECO:0000259" key="6">
    <source>
        <dbReference type="Pfam" id="PF04127"/>
    </source>
</evidence>
<keyword evidence="3" id="KW-0511">Multifunctional enzyme</keyword>
<comment type="caution">
    <text evidence="3">Lacks conserved residue(s) required for the propagation of feature annotation.</text>
</comment>
<keyword evidence="3" id="KW-0479">Metal-binding</keyword>
<keyword evidence="1 3" id="KW-0210">Decarboxylase</keyword>
<dbReference type="NCBIfam" id="TIGR00521">
    <property type="entry name" value="coaBC_dfp"/>
    <property type="match status" value="1"/>
</dbReference>
<dbReference type="InterPro" id="IPR007085">
    <property type="entry name" value="DNA/pantothenate-metab_flavo_C"/>
</dbReference>
<dbReference type="Gene3D" id="3.40.50.1950">
    <property type="entry name" value="Flavin prenyltransferase-like"/>
    <property type="match status" value="1"/>
</dbReference>
<comment type="function">
    <text evidence="3">Catalyzes two sequential steps in the biosynthesis of coenzyme A. In the first step cysteine is conjugated to 4'-phosphopantothenate to form 4-phosphopantothenoylcysteine. In the second step the latter compound is decarboxylated to form 4'-phosphopantotheine.</text>
</comment>
<dbReference type="GO" id="GO:0004633">
    <property type="term" value="F:phosphopantothenoylcysteine decarboxylase activity"/>
    <property type="evidence" value="ECO:0007669"/>
    <property type="project" value="UniProtKB-EC"/>
</dbReference>
<feature type="binding site" evidence="3">
    <location>
        <position position="344"/>
    </location>
    <ligand>
        <name>CTP</name>
        <dbReference type="ChEBI" id="CHEBI:37563"/>
    </ligand>
</feature>
<keyword evidence="8" id="KW-1185">Reference proteome</keyword>
<dbReference type="Pfam" id="PF04127">
    <property type="entry name" value="DFP"/>
    <property type="match status" value="1"/>
</dbReference>
<keyword evidence="3" id="KW-0460">Magnesium</keyword>
<dbReference type="GO" id="GO:0004632">
    <property type="term" value="F:phosphopantothenate--cysteine ligase activity"/>
    <property type="evidence" value="ECO:0007669"/>
    <property type="project" value="UniProtKB-EC"/>
</dbReference>
<evidence type="ECO:0000256" key="3">
    <source>
        <dbReference type="HAMAP-Rule" id="MF_02225"/>
    </source>
</evidence>
<comment type="similarity">
    <text evidence="3 4">In the C-terminal section; belongs to the PPC synthetase family.</text>
</comment>
<comment type="caution">
    <text evidence="7">The sequence shown here is derived from an EMBL/GenBank/DDBJ whole genome shotgun (WGS) entry which is preliminary data.</text>
</comment>
<comment type="similarity">
    <text evidence="3 4">In the N-terminal section; belongs to the HFCD (homo-oligomeric flavin containing Cys decarboxylase) superfamily.</text>
</comment>
<dbReference type="Proteomes" id="UP001253545">
    <property type="component" value="Unassembled WGS sequence"/>
</dbReference>
<dbReference type="HAMAP" id="MF_02225">
    <property type="entry name" value="CoaBC"/>
    <property type="match status" value="1"/>
</dbReference>
<feature type="region of interest" description="Phosphopantothenate--cysteine ligase" evidence="3">
    <location>
        <begin position="194"/>
        <end position="402"/>
    </location>
</feature>
<feature type="binding site" evidence="3">
    <location>
        <position position="340"/>
    </location>
    <ligand>
        <name>CTP</name>
        <dbReference type="ChEBI" id="CHEBI:37563"/>
    </ligand>
</feature>
<dbReference type="EC" id="4.1.1.36" evidence="3"/>
<comment type="function">
    <text evidence="4">Catalyzes two steps in the biosynthesis of coenzyme A. In the first step cysteine is conjugated to 4'-phosphopantothenate to form 4-phosphopantothenoylcysteine, in the latter compound is decarboxylated to form 4'-phosphopantotheine.</text>
</comment>
<evidence type="ECO:0000313" key="7">
    <source>
        <dbReference type="EMBL" id="MDT0596428.1"/>
    </source>
</evidence>
<dbReference type="InterPro" id="IPR005252">
    <property type="entry name" value="CoaBC"/>
</dbReference>
<dbReference type="Gene3D" id="3.40.50.10300">
    <property type="entry name" value="CoaB-like"/>
    <property type="match status" value="1"/>
</dbReference>
<accession>A0ABU2ZUV5</accession>
<dbReference type="RefSeq" id="WP_311369955.1">
    <property type="nucleotide sequence ID" value="NZ_JAVRHX010000007.1"/>
</dbReference>
<evidence type="ECO:0000256" key="4">
    <source>
        <dbReference type="RuleBase" id="RU364078"/>
    </source>
</evidence>
<feature type="binding site" evidence="3">
    <location>
        <position position="282"/>
    </location>
    <ligand>
        <name>CTP</name>
        <dbReference type="ChEBI" id="CHEBI:37563"/>
    </ligand>
</feature>
<proteinExistence type="inferred from homology"/>
<dbReference type="InterPro" id="IPR036551">
    <property type="entry name" value="Flavin_trans-like"/>
</dbReference>
<comment type="catalytic activity">
    <reaction evidence="3 4">
        <text>N-[(R)-4-phosphopantothenoyl]-L-cysteine + H(+) = (R)-4'-phosphopantetheine + CO2</text>
        <dbReference type="Rhea" id="RHEA:16793"/>
        <dbReference type="ChEBI" id="CHEBI:15378"/>
        <dbReference type="ChEBI" id="CHEBI:16526"/>
        <dbReference type="ChEBI" id="CHEBI:59458"/>
        <dbReference type="ChEBI" id="CHEBI:61723"/>
        <dbReference type="EC" id="4.1.1.36"/>
    </reaction>
</comment>
<evidence type="ECO:0000259" key="5">
    <source>
        <dbReference type="Pfam" id="PF02441"/>
    </source>
</evidence>
<comment type="cofactor">
    <cofactor evidence="3">
        <name>FMN</name>
        <dbReference type="ChEBI" id="CHEBI:58210"/>
    </cofactor>
    <text evidence="3">Binds 1 FMN per subunit.</text>
</comment>
<keyword evidence="3 4" id="KW-0285">Flavoprotein</keyword>
<dbReference type="EMBL" id="JAVRHX010000007">
    <property type="protein sequence ID" value="MDT0596428.1"/>
    <property type="molecule type" value="Genomic_DNA"/>
</dbReference>
<dbReference type="PANTHER" id="PTHR14359:SF6">
    <property type="entry name" value="PHOSPHOPANTOTHENOYLCYSTEINE DECARBOXYLASE"/>
    <property type="match status" value="1"/>
</dbReference>
<reference evidence="7 8" key="1">
    <citation type="submission" date="2023-09" db="EMBL/GenBank/DDBJ databases">
        <authorList>
            <person name="Rey-Velasco X."/>
        </authorList>
    </citation>
    <scope>NUCLEOTIDE SEQUENCE [LARGE SCALE GENOMIC DNA]</scope>
    <source>
        <strain evidence="7 8">P117</strain>
    </source>
</reference>